<dbReference type="InterPro" id="IPR011990">
    <property type="entry name" value="TPR-like_helical_dom_sf"/>
</dbReference>
<protein>
    <submittedName>
        <fullName evidence="4">Uncharacterized protein</fullName>
    </submittedName>
</protein>
<feature type="region of interest" description="Disordered" evidence="3">
    <location>
        <begin position="594"/>
        <end position="753"/>
    </location>
</feature>
<dbReference type="SUPFAM" id="SSF48452">
    <property type="entry name" value="TPR-like"/>
    <property type="match status" value="1"/>
</dbReference>
<dbReference type="Proteomes" id="UP001281761">
    <property type="component" value="Unassembled WGS sequence"/>
</dbReference>
<feature type="repeat" description="TPR" evidence="1">
    <location>
        <begin position="54"/>
        <end position="87"/>
    </location>
</feature>
<keyword evidence="5" id="KW-1185">Reference proteome</keyword>
<feature type="region of interest" description="Disordered" evidence="3">
    <location>
        <begin position="286"/>
        <end position="315"/>
    </location>
</feature>
<keyword evidence="1" id="KW-0802">TPR repeat</keyword>
<feature type="compositionally biased region" description="Basic and acidic residues" evidence="3">
    <location>
        <begin position="710"/>
        <end position="753"/>
    </location>
</feature>
<feature type="region of interest" description="Disordered" evidence="3">
    <location>
        <begin position="364"/>
        <end position="393"/>
    </location>
</feature>
<dbReference type="InterPro" id="IPR019734">
    <property type="entry name" value="TPR_rpt"/>
</dbReference>
<feature type="region of interest" description="Disordered" evidence="3">
    <location>
        <begin position="1254"/>
        <end position="1282"/>
    </location>
</feature>
<feature type="region of interest" description="Disordered" evidence="3">
    <location>
        <begin position="117"/>
        <end position="199"/>
    </location>
</feature>
<gene>
    <name evidence="4" type="ORF">BLNAU_5908</name>
</gene>
<feature type="compositionally biased region" description="Pro residues" evidence="3">
    <location>
        <begin position="372"/>
        <end position="383"/>
    </location>
</feature>
<sequence length="2125" mass="240163">MSTHRLPNAQFPYPTAAFSFLDTILAKNDSVLDIFTSESIDYLLAQLSFFPRNWKGFFNLGLSYFRLGEYSKAKQRLLQAYTLSLNKCDEQTRETLVYFLLASEYYEIWSQYQKSTNYTSPLSPKEPNMTSHELMSPPSITQDLVNSQHSQPLSPDGEPELSLTQVENSEQTNLDVLPEKEKESDPEHQSLSETEVAEDEIPFCLSDSDSSPLLSADIQRFRTNSLVNLSLQSFPSLFNEAQTSMYTMKSAYHKDVEKILDAPSPIPSRNSEAPEPLKITTVFQHIPLNPPPSESPAQEDLSMSPSPVSLDETETIPEPQKVIEIKEETTTSIESLPTATISQPTQPLPPLPLLQIPLLIENKDQSDSQDIPPAPPNKPPFLPPIGRQFQFPTTSPTRINPFLQNARPQAAIAMILNQDQKPPQMVQQSAPPPQKLVQYTRLAPLAPVSNSKPLSNPPPQHPPIQQQQQKPFNTITTNSTSQSSVPSQHIIRFPPKVTSIPKPFNIQPLIPSQLPPIPQRSQTPQSLDTKSLGHSISSKALSMVDPSHNVLSLFSKGTHILSQFSDAFDTKGKSNAANRFTDSQMKLKNDYGSPMLSSSLSSSTQNPFFSHSEETLSGSQGNDYYRQQSSAHSSSQSHLKYNDSSNQLLHSSKPSKRQHSTKLMKKMRRGKKQKGHSDESSSYEIDDYTTVDRNEELMIQTMPLTRRQRRQGEEDMKSREEELKKEREEALRKKKEEEEKKRKEEEEFRRKEEEDRYLTERFQNTAHSFARHLVTNIPMHPRVHAFAKSTIDLNPQPLPPIPTPGTVDTYAAIPDSKLDTPYRLTLNLPFMKKTSNEQIDDESEDSAEFPSSNPQLVDSIPPKLTALISIPHVDTSEQTDQTEQEYKLSASTIFSPSQMAKSSLFRTQQLLGQSVRQLTSFPWVSATAPTDLSFIDSIPTRDYIRRLRPRNTVVLGQRQAQDDVDIAAVVNKRDYPSPTPDALREREKGLLRRFEAVEKQFLSLSIPNLNEICSCQTLNLSFFRNNTTKTKIPLNRPVTKISTPRTPFTPSFKPADLLPLHRTPLQVFTETTQNILKILTANHIDSLVLSSFISTFQLHPSYIHVLSLIASSLLIPSAPLPHSVLNTSSLNPSPARLHDTNPISTDLASGILINIYNAFQRSSIESLVLLSYSLACQRHTQAYLFCLDTLSRVFMSSIPRDSQRANRTQYILHGRTLLMIAATLVKCETWKGLEMAVILINKVLSSLTKKMRSINSNNNNTHRPVQRAVSRRKKTNKIAAPAKPKKERKSTLVWRSSVLTRHSPSPVSVDLTNISTLLAETSLVVEDWMEECCWMLLSKLGKAAHALSEDEMLTDEESGKNGVNSQILNTTPNWLVYTLTTEQKEEWMALDKAREEKVKNRKEINEIRAEQLKKEAENNARPTESTYASHTDIQFDDDDPISLDDCDTDVILPVLRFLHADVVEAPFDISISQVVKATDSINTQELVLISAESRPKMDEPELEDTQVDPFNEMIEDEQVMVETPTVVEPVMLFESQQNFGLTPSLTVKRTMGDSSLFSSLHFAVAPTASTRLDSKMERTALSPRMSHFRSIQQNFMSHKMTSRNLRTTQFVQHQFQTRFAAPPPLPTSHYFLPDYLDDAILSLDLSSGIEEKLTGLLKSSKRGVILAGLDDRDERQMVQDELPETVGWPGWSRWCLKMGEKVIGRRKRRSEEKWAGVASFSGKMDLDDEWSDVVNEEEALGKRLAVLRKNELMSIGLWQMKELSEEIVLAMHSQSSLSIGKCLTYLEFAGMVVREHNGIVRLERMKDDWTGAFIDRTASAASLPKLTQSVGKIVGLTNLSLALYLQHSDTKAQSAFKLFESCLDRPVLSGMVGSVNLDVSSGPYDADSDVWKWYPSDEAVQSFFHPFHNFAVFMSSLCDIRSHLLSLNTLILLLRRDASFVEGWNTLGVLLTQHNCFEDALWVFEIGRGLCKEGMGAIGYERGPQKVHHVEEWMQQRMKARAMSAPVKDARGRSTVGENTKKTVGVHTVIKVNQQNTMFLRDVRRIRNSDKLEHAIDRRARQEDGVWEKYHKLCPQEEATMDSLRPQAQRLKLHPSFAPLVPEAYHITQWPDNSLRLLLQRIFSL</sequence>
<evidence type="ECO:0000256" key="3">
    <source>
        <dbReference type="SAM" id="MobiDB-lite"/>
    </source>
</evidence>
<dbReference type="EMBL" id="JARBJD010000032">
    <property type="protein sequence ID" value="KAK2959113.1"/>
    <property type="molecule type" value="Genomic_DNA"/>
</dbReference>
<feature type="compositionally biased region" description="Acidic residues" evidence="3">
    <location>
        <begin position="838"/>
        <end position="847"/>
    </location>
</feature>
<feature type="compositionally biased region" description="Polar residues" evidence="3">
    <location>
        <begin position="523"/>
        <end position="532"/>
    </location>
</feature>
<reference evidence="4 5" key="1">
    <citation type="journal article" date="2022" name="bioRxiv">
        <title>Genomics of Preaxostyla Flagellates Illuminates Evolutionary Transitions and the Path Towards Mitochondrial Loss.</title>
        <authorList>
            <person name="Novak L.V.F."/>
            <person name="Treitli S.C."/>
            <person name="Pyrih J."/>
            <person name="Halakuc P."/>
            <person name="Pipaliya S.V."/>
            <person name="Vacek V."/>
            <person name="Brzon O."/>
            <person name="Soukal P."/>
            <person name="Eme L."/>
            <person name="Dacks J.B."/>
            <person name="Karnkowska A."/>
            <person name="Elias M."/>
            <person name="Hampl V."/>
        </authorList>
    </citation>
    <scope>NUCLEOTIDE SEQUENCE [LARGE SCALE GENOMIC DNA]</scope>
    <source>
        <strain evidence="4">NAU3</strain>
        <tissue evidence="4">Gut</tissue>
    </source>
</reference>
<feature type="compositionally biased region" description="Polar residues" evidence="3">
    <location>
        <begin position="1254"/>
        <end position="1263"/>
    </location>
</feature>
<feature type="compositionally biased region" description="Basic and acidic residues" evidence="3">
    <location>
        <begin position="177"/>
        <end position="190"/>
    </location>
</feature>
<feature type="compositionally biased region" description="Polar residues" evidence="3">
    <location>
        <begin position="642"/>
        <end position="652"/>
    </location>
</feature>
<keyword evidence="2" id="KW-0175">Coiled coil</keyword>
<comment type="caution">
    <text evidence="4">The sequence shown here is derived from an EMBL/GenBank/DDBJ whole genome shotgun (WGS) entry which is preliminary data.</text>
</comment>
<feature type="compositionally biased region" description="Low complexity" evidence="3">
    <location>
        <begin position="627"/>
        <end position="638"/>
    </location>
</feature>
<dbReference type="Gene3D" id="1.25.40.10">
    <property type="entry name" value="Tetratricopeptide repeat domain"/>
    <property type="match status" value="1"/>
</dbReference>
<feature type="compositionally biased region" description="Polar residues" evidence="3">
    <location>
        <begin position="604"/>
        <end position="626"/>
    </location>
</feature>
<organism evidence="4 5">
    <name type="scientific">Blattamonas nauphoetae</name>
    <dbReference type="NCBI Taxonomy" id="2049346"/>
    <lineage>
        <taxon>Eukaryota</taxon>
        <taxon>Metamonada</taxon>
        <taxon>Preaxostyla</taxon>
        <taxon>Oxymonadida</taxon>
        <taxon>Blattamonas</taxon>
    </lineage>
</organism>
<name>A0ABQ9Y5T6_9EUKA</name>
<feature type="compositionally biased region" description="Polar residues" evidence="3">
    <location>
        <begin position="162"/>
        <end position="174"/>
    </location>
</feature>
<evidence type="ECO:0000256" key="2">
    <source>
        <dbReference type="SAM" id="Coils"/>
    </source>
</evidence>
<feature type="compositionally biased region" description="Polar residues" evidence="3">
    <location>
        <begin position="117"/>
        <end position="153"/>
    </location>
</feature>
<feature type="region of interest" description="Disordered" evidence="3">
    <location>
        <begin position="509"/>
        <end position="532"/>
    </location>
</feature>
<feature type="region of interest" description="Disordered" evidence="3">
    <location>
        <begin position="447"/>
        <end position="470"/>
    </location>
</feature>
<feature type="compositionally biased region" description="Basic residues" evidence="3">
    <location>
        <begin position="653"/>
        <end position="674"/>
    </location>
</feature>
<accession>A0ABQ9Y5T6</accession>
<feature type="region of interest" description="Disordered" evidence="3">
    <location>
        <begin position="836"/>
        <end position="856"/>
    </location>
</feature>
<evidence type="ECO:0000313" key="5">
    <source>
        <dbReference type="Proteomes" id="UP001281761"/>
    </source>
</evidence>
<evidence type="ECO:0000313" key="4">
    <source>
        <dbReference type="EMBL" id="KAK2959113.1"/>
    </source>
</evidence>
<dbReference type="PROSITE" id="PS50005">
    <property type="entry name" value="TPR"/>
    <property type="match status" value="1"/>
</dbReference>
<proteinExistence type="predicted"/>
<feature type="coiled-coil region" evidence="2">
    <location>
        <begin position="1390"/>
        <end position="1419"/>
    </location>
</feature>
<evidence type="ECO:0000256" key="1">
    <source>
        <dbReference type="PROSITE-ProRule" id="PRU00339"/>
    </source>
</evidence>